<proteinExistence type="predicted"/>
<dbReference type="EMBL" id="UOGF01000071">
    <property type="protein sequence ID" value="VAX31082.1"/>
    <property type="molecule type" value="Genomic_DNA"/>
</dbReference>
<accession>A0A3B1CRU2</accession>
<dbReference type="AlphaFoldDB" id="A0A3B1CRU2"/>
<evidence type="ECO:0000313" key="1">
    <source>
        <dbReference type="EMBL" id="VAX31082.1"/>
    </source>
</evidence>
<reference evidence="1" key="1">
    <citation type="submission" date="2018-06" db="EMBL/GenBank/DDBJ databases">
        <authorList>
            <person name="Zhirakovskaya E."/>
        </authorList>
    </citation>
    <scope>NUCLEOTIDE SEQUENCE</scope>
</reference>
<protein>
    <submittedName>
        <fullName evidence="1">Uncharacterized protein</fullName>
    </submittedName>
</protein>
<sequence>MKENLKQSVSTVLQSMEQLNHVFEVELFRLEQEGAETQDLRRLEQGVLAMKDAGRLYLTWADHFIERMGDAEVYEEELE</sequence>
<organism evidence="1">
    <name type="scientific">hydrothermal vent metagenome</name>
    <dbReference type="NCBI Taxonomy" id="652676"/>
    <lineage>
        <taxon>unclassified sequences</taxon>
        <taxon>metagenomes</taxon>
        <taxon>ecological metagenomes</taxon>
    </lineage>
</organism>
<gene>
    <name evidence="1" type="ORF">MNBD_NITROSPIRAE01-1029</name>
</gene>
<name>A0A3B1CRU2_9ZZZZ</name>